<evidence type="ECO:0000313" key="7">
    <source>
        <dbReference type="EMBL" id="MCV2870865.1"/>
    </source>
</evidence>
<keyword evidence="4" id="KW-0411">Iron-sulfur</keyword>
<evidence type="ECO:0000256" key="1">
    <source>
        <dbReference type="ARBA" id="ARBA00022485"/>
    </source>
</evidence>
<keyword evidence="8" id="KW-1185">Reference proteome</keyword>
<feature type="domain" description="4Fe-4S ferredoxin-type" evidence="6">
    <location>
        <begin position="525"/>
        <end position="554"/>
    </location>
</feature>
<name>A0ABT2ZII6_9RHOB</name>
<dbReference type="PANTHER" id="PTHR43687:SF4">
    <property type="entry name" value="BLR5484 PROTEIN"/>
    <property type="match status" value="1"/>
</dbReference>
<accession>A0ABT2ZII6</accession>
<keyword evidence="3" id="KW-0408">Iron</keyword>
<dbReference type="PROSITE" id="PS00198">
    <property type="entry name" value="4FE4S_FER_1"/>
    <property type="match status" value="2"/>
</dbReference>
<dbReference type="Pfam" id="PF12838">
    <property type="entry name" value="Fer4_7"/>
    <property type="match status" value="1"/>
</dbReference>
<dbReference type="InterPro" id="IPR050572">
    <property type="entry name" value="Fe-S_Ferredoxin"/>
</dbReference>
<evidence type="ECO:0000256" key="2">
    <source>
        <dbReference type="ARBA" id="ARBA00022723"/>
    </source>
</evidence>
<dbReference type="InterPro" id="IPR017896">
    <property type="entry name" value="4Fe4S_Fe-S-bd"/>
</dbReference>
<evidence type="ECO:0000256" key="3">
    <source>
        <dbReference type="ARBA" id="ARBA00023004"/>
    </source>
</evidence>
<evidence type="ECO:0000256" key="4">
    <source>
        <dbReference type="ARBA" id="ARBA00023014"/>
    </source>
</evidence>
<keyword evidence="1" id="KW-0004">4Fe-4S</keyword>
<dbReference type="PROSITE" id="PS51379">
    <property type="entry name" value="4FE4S_FER_2"/>
    <property type="match status" value="3"/>
</dbReference>
<dbReference type="EMBL" id="JAOWKZ010000001">
    <property type="protein sequence ID" value="MCV2870865.1"/>
    <property type="molecule type" value="Genomic_DNA"/>
</dbReference>
<organism evidence="7 8">
    <name type="scientific">Albidovulum litorale</name>
    <dbReference type="NCBI Taxonomy" id="2984134"/>
    <lineage>
        <taxon>Bacteria</taxon>
        <taxon>Pseudomonadati</taxon>
        <taxon>Pseudomonadota</taxon>
        <taxon>Alphaproteobacteria</taxon>
        <taxon>Rhodobacterales</taxon>
        <taxon>Paracoccaceae</taxon>
        <taxon>Albidovulum</taxon>
    </lineage>
</organism>
<gene>
    <name evidence="7" type="ORF">OEZ71_00990</name>
</gene>
<dbReference type="RefSeq" id="WP_263738065.1">
    <property type="nucleotide sequence ID" value="NZ_JAOWKZ010000001.1"/>
</dbReference>
<protein>
    <submittedName>
        <fullName evidence="7">4Fe-4S binding protein</fullName>
    </submittedName>
</protein>
<feature type="region of interest" description="Disordered" evidence="5">
    <location>
        <begin position="627"/>
        <end position="651"/>
    </location>
</feature>
<feature type="domain" description="4Fe-4S ferredoxin-type" evidence="6">
    <location>
        <begin position="295"/>
        <end position="324"/>
    </location>
</feature>
<dbReference type="PANTHER" id="PTHR43687">
    <property type="entry name" value="ADENYLYLSULFATE REDUCTASE, BETA SUBUNIT"/>
    <property type="match status" value="1"/>
</dbReference>
<keyword evidence="2" id="KW-0479">Metal-binding</keyword>
<proteinExistence type="predicted"/>
<evidence type="ECO:0000259" key="6">
    <source>
        <dbReference type="PROSITE" id="PS51379"/>
    </source>
</evidence>
<feature type="compositionally biased region" description="Basic and acidic residues" evidence="5">
    <location>
        <begin position="634"/>
        <end position="651"/>
    </location>
</feature>
<dbReference type="SUPFAM" id="SSF54862">
    <property type="entry name" value="4Fe-4S ferredoxins"/>
    <property type="match status" value="1"/>
</dbReference>
<dbReference type="Proteomes" id="UP001652564">
    <property type="component" value="Unassembled WGS sequence"/>
</dbReference>
<feature type="domain" description="4Fe-4S ferredoxin-type" evidence="6">
    <location>
        <begin position="494"/>
        <end position="523"/>
    </location>
</feature>
<dbReference type="InterPro" id="IPR017900">
    <property type="entry name" value="4Fe4S_Fe_S_CS"/>
</dbReference>
<sequence length="651" mass="68279">MPKHLILCDCLGSQTIDAEALGRATGLTCSRVHTALCTREIAAAAKAIETGDVVIACGQEAARFAELAVDLGQPEPLCVDIRDRAGWSDDTPAAPKMAALVAEALVPAPQAKSVDVISDGTCLIIGRGSVAFPAAERLANTLAVTVLLTEDEELPTSRDFEIVRGTLKSATGTLGSFALQLDALSQMEPGGRGGYGFGTPRDKAETSCAIILDLSGNPPLFPAHEKRDGYLRADPGDPNAVAAVVFEAAQHIGTFEKPLHVAVEAQLCAHSRAGQTGCTRCLDACPTGAIQPDGDHVAVDPLICAGCGACSSLCPSGAITYDAPQVAFDLRRMQVMAETYISASGSAPRLLVHDDGHGVEMIALAARFGRGLPGDMLPLSVGALAGFGHAEMLAALALGFASVDVLTSPKSDLDTISREFELASAMGGKGRIRLLDVGDPEALSGKLYSTEAKTTGTDHVLPLGSRRQVARLAAKALMPDVMHPVPLPVGAPYGAVLVDTDACTLCLSCASLCPSGALGDNPDKPQLRFQEDACLQCGICATICPERAITLEPRFNPADTALAQVVLHEEEPFECIECGKPFGVKSTVEKIMEKLAGKHAMFAEGGAGRLIQMCDDCRIRAQYHSEANPLTGGDRPRPRTTDDYLSKRRDH</sequence>
<evidence type="ECO:0000313" key="8">
    <source>
        <dbReference type="Proteomes" id="UP001652564"/>
    </source>
</evidence>
<evidence type="ECO:0000256" key="5">
    <source>
        <dbReference type="SAM" id="MobiDB-lite"/>
    </source>
</evidence>
<comment type="caution">
    <text evidence="7">The sequence shown here is derived from an EMBL/GenBank/DDBJ whole genome shotgun (WGS) entry which is preliminary data.</text>
</comment>
<dbReference type="Gene3D" id="3.30.70.20">
    <property type="match status" value="2"/>
</dbReference>
<reference evidence="7 8" key="1">
    <citation type="submission" date="2022-10" db="EMBL/GenBank/DDBJ databases">
        <title>Defluviimonas sp. nov., isolated from ocean surface sediments.</title>
        <authorList>
            <person name="He W."/>
            <person name="Wang L."/>
            <person name="Zhang D.-F."/>
        </authorList>
    </citation>
    <scope>NUCLEOTIDE SEQUENCE [LARGE SCALE GENOMIC DNA]</scope>
    <source>
        <strain evidence="7 8">WL0050</strain>
    </source>
</reference>
<dbReference type="Pfam" id="PF13187">
    <property type="entry name" value="Fer4_9"/>
    <property type="match status" value="1"/>
</dbReference>